<dbReference type="RefSeq" id="WP_053944776.1">
    <property type="nucleotide sequence ID" value="NZ_BSWO01000028.1"/>
</dbReference>
<keyword evidence="1" id="KW-0472">Membrane</keyword>
<feature type="transmembrane region" description="Helical" evidence="1">
    <location>
        <begin position="40"/>
        <end position="58"/>
    </location>
</feature>
<name>A0A0K2XY07_9HELI</name>
<evidence type="ECO:0000256" key="1">
    <source>
        <dbReference type="SAM" id="Phobius"/>
    </source>
</evidence>
<organism evidence="2 3">
    <name type="scientific">Helicobacter ailurogastricus</name>
    <dbReference type="NCBI Taxonomy" id="1578720"/>
    <lineage>
        <taxon>Bacteria</taxon>
        <taxon>Pseudomonadati</taxon>
        <taxon>Campylobacterota</taxon>
        <taxon>Epsilonproteobacteria</taxon>
        <taxon>Campylobacterales</taxon>
        <taxon>Helicobacteraceae</taxon>
        <taxon>Helicobacter</taxon>
    </lineage>
</organism>
<evidence type="ECO:0000313" key="2">
    <source>
        <dbReference type="EMBL" id="CRF52021.1"/>
    </source>
</evidence>
<sequence>MENGVLNINWGIAMPIMQNGKSDCLSVKDLPIGKPSTSSLVGAALTTTAAAYGLYNALTSDEDKRKNK</sequence>
<accession>A0A0K2XY07</accession>
<proteinExistence type="predicted"/>
<protein>
    <submittedName>
        <fullName evidence="2">Uncharacterized protein</fullName>
    </submittedName>
</protein>
<gene>
    <name evidence="2" type="ORF">HAL07_01470</name>
</gene>
<dbReference type="AlphaFoldDB" id="A0A0K2XY07"/>
<dbReference type="Proteomes" id="UP000043437">
    <property type="component" value="Unassembled WGS sequence"/>
</dbReference>
<keyword evidence="1" id="KW-0812">Transmembrane</keyword>
<dbReference type="EMBL" id="CDMG01000002">
    <property type="protein sequence ID" value="CRF52021.1"/>
    <property type="molecule type" value="Genomic_DNA"/>
</dbReference>
<evidence type="ECO:0000313" key="3">
    <source>
        <dbReference type="Proteomes" id="UP000043437"/>
    </source>
</evidence>
<reference evidence="3" key="1">
    <citation type="submission" date="2014-12" db="EMBL/GenBank/DDBJ databases">
        <authorList>
            <person name="Jaenicke S."/>
        </authorList>
    </citation>
    <scope>NUCLEOTIDE SEQUENCE [LARGE SCALE GENOMIC DNA]</scope>
</reference>
<keyword evidence="1" id="KW-1133">Transmembrane helix</keyword>
<dbReference type="GeneID" id="82131184"/>